<protein>
    <submittedName>
        <fullName evidence="2">Uncharacterized protein</fullName>
    </submittedName>
</protein>
<feature type="non-terminal residue" evidence="2">
    <location>
        <position position="1"/>
    </location>
</feature>
<feature type="region of interest" description="Disordered" evidence="1">
    <location>
        <begin position="1"/>
        <end position="69"/>
    </location>
</feature>
<feature type="compositionally biased region" description="Basic and acidic residues" evidence="1">
    <location>
        <begin position="43"/>
        <end position="69"/>
    </location>
</feature>
<evidence type="ECO:0000256" key="1">
    <source>
        <dbReference type="SAM" id="MobiDB-lite"/>
    </source>
</evidence>
<name>A0A8H3J5U8_9LECA</name>
<dbReference type="EMBL" id="CAJPDR010000633">
    <property type="protein sequence ID" value="CAF9941063.1"/>
    <property type="molecule type" value="Genomic_DNA"/>
</dbReference>
<sequence>PPPSATHSLNDRSLYSPTNTHQQQQHLRHHQQQIARPAAMDAAQKRSDFETSIKKPAMTEDEVKKQKERKAHELQIMLERADRAVEGNRRLLAKKKVQGERREAEDEKWALYFRGRKDGRA</sequence>
<proteinExistence type="predicted"/>
<comment type="caution">
    <text evidence="2">The sequence shown here is derived from an EMBL/GenBank/DDBJ whole genome shotgun (WGS) entry which is preliminary data.</text>
</comment>
<organism evidence="2 3">
    <name type="scientific">Alectoria fallacina</name>
    <dbReference type="NCBI Taxonomy" id="1903189"/>
    <lineage>
        <taxon>Eukaryota</taxon>
        <taxon>Fungi</taxon>
        <taxon>Dikarya</taxon>
        <taxon>Ascomycota</taxon>
        <taxon>Pezizomycotina</taxon>
        <taxon>Lecanoromycetes</taxon>
        <taxon>OSLEUM clade</taxon>
        <taxon>Lecanoromycetidae</taxon>
        <taxon>Lecanorales</taxon>
        <taxon>Lecanorineae</taxon>
        <taxon>Parmeliaceae</taxon>
        <taxon>Alectoria</taxon>
    </lineage>
</organism>
<reference evidence="2" key="1">
    <citation type="submission" date="2021-03" db="EMBL/GenBank/DDBJ databases">
        <authorList>
            <person name="Tagirdzhanova G."/>
        </authorList>
    </citation>
    <scope>NUCLEOTIDE SEQUENCE</scope>
</reference>
<keyword evidence="3" id="KW-1185">Reference proteome</keyword>
<evidence type="ECO:0000313" key="3">
    <source>
        <dbReference type="Proteomes" id="UP000664203"/>
    </source>
</evidence>
<accession>A0A8H3J5U8</accession>
<gene>
    <name evidence="2" type="ORF">ALECFALPRED_008979</name>
</gene>
<dbReference type="AlphaFoldDB" id="A0A8H3J5U8"/>
<evidence type="ECO:0000313" key="2">
    <source>
        <dbReference type="EMBL" id="CAF9941063.1"/>
    </source>
</evidence>
<feature type="compositionally biased region" description="Polar residues" evidence="1">
    <location>
        <begin position="1"/>
        <end position="20"/>
    </location>
</feature>
<dbReference type="Proteomes" id="UP000664203">
    <property type="component" value="Unassembled WGS sequence"/>
</dbReference>